<keyword evidence="4" id="KW-0238">DNA-binding</keyword>
<name>A0ABY5L6F5_9SPHN</name>
<sequence length="797" mass="87879">MREWVRLSDNVLDLASAGLELSDRERATLSRFGLSLNGNIVRLDGRPPDLPADFAEALALDSAPRRPYRTSPPDAMLLRLSQHQEYRCETQKAALRAVATMPPGATLMVSMPTGTGKSLLFQSAPSLWPSQGRACIALITPTVALALDHERSLKKIPGLENSRAITGQLNANERRDLLDAFRRGEVPVLILSPEIAFTSAREELLDAATSPDQKAPGVNAHLSGFVVDEAHIIESWGRSFRPDFQRLPALVGELRERNPALRTMLLSATLGPAARAVLRQAYQGGLWLEVHAGVPRYEFDLAAMSVASNEERDDLLLRLIDHAPRPTIVYTNQVEHAETLAATLRKRDYARLAVFTGALTDTRLRQTVIEAWADDELDLIVATSAFGMGIDKADVRTILHVGIPESPARYYQEIGRSGRDGHQGIALSVWTRQSADGRFKSGERTRDDESQAAGMAAGSWLTIEKARLRWRKMRALAERQHLISWSGAKRLAQFDIDAMHEELKGESSDYNRRWNMSLLNLMQRADALRITQVRDRGSDATFWEAEILEDALFANEAAQDVLWERLTLLRDGEQAEALGEFRAFLKVMRTPPSAADCVLAAVYRLIDPLAETPDCGRCPPCRRKGQRAPRNMHCSGGKDIWQIACAASGQLATGPTFVECDDLTAELPTALGVLDRLGILQYVVPDGEGPACADRLAQGSGLGLVTEHHEWFGYAALEVLDMPTALFLPRDDEIGVGLWQRSRAFVHRFPGQTLVIVGSRGLTFEGRPLAQIASRTAPYDIAVLAALTRDQVEGSLH</sequence>
<dbReference type="EC" id="5.6.2.4" evidence="7"/>
<dbReference type="PROSITE" id="PS51194">
    <property type="entry name" value="HELICASE_CTER"/>
    <property type="match status" value="1"/>
</dbReference>
<dbReference type="SMART" id="SM00487">
    <property type="entry name" value="DEXDc"/>
    <property type="match status" value="1"/>
</dbReference>
<evidence type="ECO:0000256" key="2">
    <source>
        <dbReference type="ARBA" id="ARBA00022741"/>
    </source>
</evidence>
<dbReference type="Gene3D" id="3.40.50.300">
    <property type="entry name" value="P-loop containing nucleotide triphosphate hydrolases"/>
    <property type="match status" value="2"/>
</dbReference>
<evidence type="ECO:0000259" key="8">
    <source>
        <dbReference type="PROSITE" id="PS51192"/>
    </source>
</evidence>
<comment type="similarity">
    <text evidence="1">Belongs to the helicase family. RecQ subfamily.</text>
</comment>
<keyword evidence="3" id="KW-0067">ATP-binding</keyword>
<dbReference type="SUPFAM" id="SSF52540">
    <property type="entry name" value="P-loop containing nucleoside triphosphate hydrolases"/>
    <property type="match status" value="1"/>
</dbReference>
<dbReference type="Proteomes" id="UP001058533">
    <property type="component" value="Chromosome"/>
</dbReference>
<dbReference type="Pfam" id="PF00270">
    <property type="entry name" value="DEAD"/>
    <property type="match status" value="1"/>
</dbReference>
<evidence type="ECO:0000259" key="9">
    <source>
        <dbReference type="PROSITE" id="PS51194"/>
    </source>
</evidence>
<evidence type="ECO:0000256" key="4">
    <source>
        <dbReference type="ARBA" id="ARBA00023125"/>
    </source>
</evidence>
<dbReference type="InterPro" id="IPR001650">
    <property type="entry name" value="Helicase_C-like"/>
</dbReference>
<evidence type="ECO:0000313" key="11">
    <source>
        <dbReference type="Proteomes" id="UP001058533"/>
    </source>
</evidence>
<evidence type="ECO:0000256" key="7">
    <source>
        <dbReference type="ARBA" id="ARBA00034808"/>
    </source>
</evidence>
<keyword evidence="11" id="KW-1185">Reference proteome</keyword>
<keyword evidence="5" id="KW-0413">Isomerase</keyword>
<dbReference type="GO" id="GO:0004386">
    <property type="term" value="F:helicase activity"/>
    <property type="evidence" value="ECO:0007669"/>
    <property type="project" value="UniProtKB-KW"/>
</dbReference>
<dbReference type="InterPro" id="IPR011545">
    <property type="entry name" value="DEAD/DEAH_box_helicase_dom"/>
</dbReference>
<evidence type="ECO:0000256" key="6">
    <source>
        <dbReference type="ARBA" id="ARBA00034617"/>
    </source>
</evidence>
<feature type="domain" description="Helicase C-terminal" evidence="9">
    <location>
        <begin position="311"/>
        <end position="469"/>
    </location>
</feature>
<keyword evidence="2" id="KW-0547">Nucleotide-binding</keyword>
<dbReference type="PANTHER" id="PTHR13710">
    <property type="entry name" value="DNA HELICASE RECQ FAMILY MEMBER"/>
    <property type="match status" value="1"/>
</dbReference>
<dbReference type="PROSITE" id="PS51192">
    <property type="entry name" value="HELICASE_ATP_BIND_1"/>
    <property type="match status" value="1"/>
</dbReference>
<evidence type="ECO:0000313" key="10">
    <source>
        <dbReference type="EMBL" id="UUL82540.1"/>
    </source>
</evidence>
<comment type="catalytic activity">
    <reaction evidence="6">
        <text>Couples ATP hydrolysis with the unwinding of duplex DNA by translocating in the 3'-5' direction.</text>
        <dbReference type="EC" id="5.6.2.4"/>
    </reaction>
</comment>
<protein>
    <recommendedName>
        <fullName evidence="7">DNA 3'-5' helicase</fullName>
        <ecNumber evidence="7">5.6.2.4</ecNumber>
    </recommendedName>
</protein>
<keyword evidence="10" id="KW-0378">Hydrolase</keyword>
<dbReference type="EMBL" id="CP101740">
    <property type="protein sequence ID" value="UUL82540.1"/>
    <property type="molecule type" value="Genomic_DNA"/>
</dbReference>
<accession>A0ABY5L6F5</accession>
<dbReference type="InterPro" id="IPR014001">
    <property type="entry name" value="Helicase_ATP-bd"/>
</dbReference>
<dbReference type="InterPro" id="IPR027417">
    <property type="entry name" value="P-loop_NTPase"/>
</dbReference>
<evidence type="ECO:0000256" key="1">
    <source>
        <dbReference type="ARBA" id="ARBA00005446"/>
    </source>
</evidence>
<dbReference type="Pfam" id="PF00271">
    <property type="entry name" value="Helicase_C"/>
    <property type="match status" value="1"/>
</dbReference>
<feature type="domain" description="Helicase ATP-binding" evidence="8">
    <location>
        <begin position="98"/>
        <end position="280"/>
    </location>
</feature>
<keyword evidence="10" id="KW-0347">Helicase</keyword>
<evidence type="ECO:0000256" key="5">
    <source>
        <dbReference type="ARBA" id="ARBA00023235"/>
    </source>
</evidence>
<dbReference type="SMART" id="SM00490">
    <property type="entry name" value="HELICc"/>
    <property type="match status" value="1"/>
</dbReference>
<reference evidence="10" key="1">
    <citation type="submission" date="2022-07" db="EMBL/GenBank/DDBJ databases">
        <title>Sphingomonas sp. nov., a novel bacterium isolated from the north slope of the Mount Everest.</title>
        <authorList>
            <person name="Cui X."/>
            <person name="Liu Y."/>
        </authorList>
    </citation>
    <scope>NUCLEOTIDE SEQUENCE</scope>
    <source>
        <strain evidence="10">S5-59</strain>
    </source>
</reference>
<dbReference type="PANTHER" id="PTHR13710:SF105">
    <property type="entry name" value="ATP-DEPENDENT DNA HELICASE Q1"/>
    <property type="match status" value="1"/>
</dbReference>
<evidence type="ECO:0000256" key="3">
    <source>
        <dbReference type="ARBA" id="ARBA00022840"/>
    </source>
</evidence>
<proteinExistence type="inferred from homology"/>
<gene>
    <name evidence="10" type="ORF">NMP03_15435</name>
</gene>
<organism evidence="10 11">
    <name type="scientific">Sphingomonas qomolangmaensis</name>
    <dbReference type="NCBI Taxonomy" id="2918765"/>
    <lineage>
        <taxon>Bacteria</taxon>
        <taxon>Pseudomonadati</taxon>
        <taxon>Pseudomonadota</taxon>
        <taxon>Alphaproteobacteria</taxon>
        <taxon>Sphingomonadales</taxon>
        <taxon>Sphingomonadaceae</taxon>
        <taxon>Sphingomonas</taxon>
    </lineage>
</organism>
<dbReference type="RefSeq" id="WP_256506377.1">
    <property type="nucleotide sequence ID" value="NZ_CP101740.1"/>
</dbReference>